<dbReference type="EMBL" id="PCWA01000084">
    <property type="protein sequence ID" value="PIQ88835.1"/>
    <property type="molecule type" value="Genomic_DNA"/>
</dbReference>
<dbReference type="Gene3D" id="3.90.950.20">
    <property type="entry name" value="CinA-like"/>
    <property type="match status" value="1"/>
</dbReference>
<accession>A0A2H0LZB9</accession>
<evidence type="ECO:0000313" key="3">
    <source>
        <dbReference type="Proteomes" id="UP000229641"/>
    </source>
</evidence>
<sequence>MKAEKQIAQIMTKRQKTIAVAESCTGGLLSDFLTNIPGSSKFFYLGITAYNNKFKTSLLRVPSGTLTTKGAVSKETATAMSKNIRAIAGTSLGLSITGIAGPAGASKTKPVGLVYISLSSQSKNICKRFLFKGNRISIKKQAAYAALNLLLAEIKQSV</sequence>
<dbReference type="SUPFAM" id="SSF142433">
    <property type="entry name" value="CinA-like"/>
    <property type="match status" value="1"/>
</dbReference>
<name>A0A2H0LZB9_9BACT</name>
<dbReference type="InterPro" id="IPR036653">
    <property type="entry name" value="CinA-like_C"/>
</dbReference>
<dbReference type="InterPro" id="IPR008136">
    <property type="entry name" value="CinA_C"/>
</dbReference>
<proteinExistence type="predicted"/>
<evidence type="ECO:0000313" key="2">
    <source>
        <dbReference type="EMBL" id="PIQ88835.1"/>
    </source>
</evidence>
<dbReference type="AlphaFoldDB" id="A0A2H0LZB9"/>
<dbReference type="Proteomes" id="UP000229641">
    <property type="component" value="Unassembled WGS sequence"/>
</dbReference>
<feature type="domain" description="CinA C-terminal" evidence="1">
    <location>
        <begin position="3"/>
        <end position="152"/>
    </location>
</feature>
<reference evidence="2 3" key="1">
    <citation type="submission" date="2017-09" db="EMBL/GenBank/DDBJ databases">
        <title>Depth-based differentiation of microbial function through sediment-hosted aquifers and enrichment of novel symbionts in the deep terrestrial subsurface.</title>
        <authorList>
            <person name="Probst A.J."/>
            <person name="Ladd B."/>
            <person name="Jarett J.K."/>
            <person name="Geller-Mcgrath D.E."/>
            <person name="Sieber C.M."/>
            <person name="Emerson J.B."/>
            <person name="Anantharaman K."/>
            <person name="Thomas B.C."/>
            <person name="Malmstrom R."/>
            <person name="Stieglmeier M."/>
            <person name="Klingl A."/>
            <person name="Woyke T."/>
            <person name="Ryan C.M."/>
            <person name="Banfield J.F."/>
        </authorList>
    </citation>
    <scope>NUCLEOTIDE SEQUENCE [LARGE SCALE GENOMIC DNA]</scope>
    <source>
        <strain evidence="2">CG11_big_fil_rev_8_21_14_0_20_42_13</strain>
    </source>
</reference>
<comment type="caution">
    <text evidence="2">The sequence shown here is derived from an EMBL/GenBank/DDBJ whole genome shotgun (WGS) entry which is preliminary data.</text>
</comment>
<evidence type="ECO:0000259" key="1">
    <source>
        <dbReference type="Pfam" id="PF02464"/>
    </source>
</evidence>
<gene>
    <name evidence="2" type="ORF">COV72_06050</name>
</gene>
<dbReference type="Pfam" id="PF02464">
    <property type="entry name" value="CinA"/>
    <property type="match status" value="1"/>
</dbReference>
<protein>
    <submittedName>
        <fullName evidence="2">Competence protein ComA</fullName>
    </submittedName>
</protein>
<dbReference type="NCBIfam" id="TIGR00199">
    <property type="entry name" value="PncC_domain"/>
    <property type="match status" value="1"/>
</dbReference>
<organism evidence="2 3">
    <name type="scientific">Candidatus Ghiorseimicrobium undicola</name>
    <dbReference type="NCBI Taxonomy" id="1974746"/>
    <lineage>
        <taxon>Bacteria</taxon>
        <taxon>Pseudomonadati</taxon>
        <taxon>Candidatus Omnitrophota</taxon>
        <taxon>Candidatus Ghiorseimicrobium</taxon>
    </lineage>
</organism>